<dbReference type="GO" id="GO:0017148">
    <property type="term" value="P:negative regulation of translation"/>
    <property type="evidence" value="ECO:0007669"/>
    <property type="project" value="UniProtKB-UniRule"/>
</dbReference>
<dbReference type="InterPro" id="IPR004394">
    <property type="entry name" value="Iojap/RsfS/C7orf30"/>
</dbReference>
<evidence type="ECO:0000313" key="4">
    <source>
        <dbReference type="Proteomes" id="UP000238937"/>
    </source>
</evidence>
<dbReference type="SUPFAM" id="SSF81301">
    <property type="entry name" value="Nucleotidyltransferase"/>
    <property type="match status" value="1"/>
</dbReference>
<dbReference type="InterPro" id="IPR043519">
    <property type="entry name" value="NT_sf"/>
</dbReference>
<proteinExistence type="inferred from homology"/>
<sequence length="132" mass="14772">MTETATLTDTNQTTEYTIEQLAFLAAEAADDRKAGDMVLIDISQVSTLADYLLIVSGFSKVQLRAISGSIIDKIEEQLQRLPLRTEGQDRGGWILLDYGDLIVHIMMPEQREFYNLEAFWGHGQIVPLPQAS</sequence>
<evidence type="ECO:0000256" key="2">
    <source>
        <dbReference type="HAMAP-Rule" id="MF_01477"/>
    </source>
</evidence>
<dbReference type="AlphaFoldDB" id="A0A2T1G0A0"/>
<protein>
    <recommendedName>
        <fullName evidence="2">Ribosomal silencing factor RsfS</fullName>
    </recommendedName>
</protein>
<keyword evidence="2" id="KW-0810">Translation regulation</keyword>
<dbReference type="PANTHER" id="PTHR21043:SF0">
    <property type="entry name" value="MITOCHONDRIAL ASSEMBLY OF RIBOSOMAL LARGE SUBUNIT PROTEIN 1"/>
    <property type="match status" value="1"/>
</dbReference>
<name>A0A2T1G0A0_9CYAN</name>
<dbReference type="HAMAP" id="MF_01477">
    <property type="entry name" value="Iojap_RsfS"/>
    <property type="match status" value="1"/>
</dbReference>
<dbReference type="GO" id="GO:0005737">
    <property type="term" value="C:cytoplasm"/>
    <property type="evidence" value="ECO:0007669"/>
    <property type="project" value="UniProtKB-SubCell"/>
</dbReference>
<keyword evidence="4" id="KW-1185">Reference proteome</keyword>
<dbReference type="GO" id="GO:0090071">
    <property type="term" value="P:negative regulation of ribosome biogenesis"/>
    <property type="evidence" value="ECO:0007669"/>
    <property type="project" value="UniProtKB-UniRule"/>
</dbReference>
<dbReference type="Gene3D" id="3.30.460.10">
    <property type="entry name" value="Beta Polymerase, domain 2"/>
    <property type="match status" value="1"/>
</dbReference>
<dbReference type="EMBL" id="PVWO01000391">
    <property type="protein sequence ID" value="PSB50600.1"/>
    <property type="molecule type" value="Genomic_DNA"/>
</dbReference>
<comment type="function">
    <text evidence="2">Functions as a ribosomal silencing factor. Interacts with ribosomal protein uL14 (rplN), blocking formation of intersubunit bridge B8. Prevents association of the 30S and 50S ribosomal subunits and the formation of functional ribosomes, thus repressing translation.</text>
</comment>
<comment type="similarity">
    <text evidence="1 2">Belongs to the Iojap/RsfS family.</text>
</comment>
<dbReference type="Pfam" id="PF02410">
    <property type="entry name" value="RsfS"/>
    <property type="match status" value="1"/>
</dbReference>
<organism evidence="3 4">
    <name type="scientific">Chamaesiphon polymorphus CCALA 037</name>
    <dbReference type="NCBI Taxonomy" id="2107692"/>
    <lineage>
        <taxon>Bacteria</taxon>
        <taxon>Bacillati</taxon>
        <taxon>Cyanobacteriota</taxon>
        <taxon>Cyanophyceae</taxon>
        <taxon>Gomontiellales</taxon>
        <taxon>Chamaesiphonaceae</taxon>
        <taxon>Chamaesiphon</taxon>
    </lineage>
</organism>
<dbReference type="OrthoDB" id="9793681at2"/>
<dbReference type="Proteomes" id="UP000238937">
    <property type="component" value="Unassembled WGS sequence"/>
</dbReference>
<dbReference type="PANTHER" id="PTHR21043">
    <property type="entry name" value="IOJAP SUPERFAMILY ORTHOLOG"/>
    <property type="match status" value="1"/>
</dbReference>
<reference evidence="3 4" key="1">
    <citation type="submission" date="2018-03" db="EMBL/GenBank/DDBJ databases">
        <title>The ancient ancestry and fast evolution of plastids.</title>
        <authorList>
            <person name="Moore K.R."/>
            <person name="Magnabosco C."/>
            <person name="Momper L."/>
            <person name="Gold D.A."/>
            <person name="Bosak T."/>
            <person name="Fournier G.P."/>
        </authorList>
    </citation>
    <scope>NUCLEOTIDE SEQUENCE [LARGE SCALE GENOMIC DNA]</scope>
    <source>
        <strain evidence="3 4">CCALA 037</strain>
    </source>
</reference>
<dbReference type="GO" id="GO:0042256">
    <property type="term" value="P:cytosolic ribosome assembly"/>
    <property type="evidence" value="ECO:0007669"/>
    <property type="project" value="UniProtKB-UniRule"/>
</dbReference>
<evidence type="ECO:0000313" key="3">
    <source>
        <dbReference type="EMBL" id="PSB50600.1"/>
    </source>
</evidence>
<evidence type="ECO:0000256" key="1">
    <source>
        <dbReference type="ARBA" id="ARBA00010574"/>
    </source>
</evidence>
<keyword evidence="2" id="KW-0678">Repressor</keyword>
<comment type="subunit">
    <text evidence="2">Interacts with ribosomal protein uL14 (rplN).</text>
</comment>
<comment type="caution">
    <text evidence="3">The sequence shown here is derived from an EMBL/GenBank/DDBJ whole genome shotgun (WGS) entry which is preliminary data.</text>
</comment>
<accession>A0A2T1G0A0</accession>
<dbReference type="NCBIfam" id="TIGR00090">
    <property type="entry name" value="rsfS_iojap_ybeB"/>
    <property type="match status" value="1"/>
</dbReference>
<dbReference type="GO" id="GO:0043023">
    <property type="term" value="F:ribosomal large subunit binding"/>
    <property type="evidence" value="ECO:0007669"/>
    <property type="project" value="TreeGrafter"/>
</dbReference>
<keyword evidence="2" id="KW-0963">Cytoplasm</keyword>
<comment type="subcellular location">
    <subcellularLocation>
        <location evidence="2">Cytoplasm</location>
    </subcellularLocation>
</comment>
<gene>
    <name evidence="2 3" type="primary">rsfS</name>
    <name evidence="3" type="ORF">C7B77_22595</name>
</gene>
<dbReference type="RefSeq" id="WP_106310215.1">
    <property type="nucleotide sequence ID" value="NZ_PVWO01000391.1"/>
</dbReference>